<reference evidence="7" key="1">
    <citation type="submission" date="2016-11" db="UniProtKB">
        <authorList>
            <consortium name="WormBaseParasite"/>
        </authorList>
    </citation>
    <scope>IDENTIFICATION</scope>
</reference>
<dbReference type="GO" id="GO:0004672">
    <property type="term" value="F:protein kinase activity"/>
    <property type="evidence" value="ECO:0007669"/>
    <property type="project" value="InterPro"/>
</dbReference>
<dbReference type="WBParaSite" id="MhA1_Contig1257.frz3.gene5">
    <property type="protein sequence ID" value="MhA1_Contig1257.frz3.gene5"/>
    <property type="gene ID" value="MhA1_Contig1257.frz3.gene5"/>
</dbReference>
<dbReference type="InterPro" id="IPR050198">
    <property type="entry name" value="Non-receptor_tyrosine_kinases"/>
</dbReference>
<dbReference type="InterPro" id="IPR017441">
    <property type="entry name" value="Protein_kinase_ATP_BS"/>
</dbReference>
<evidence type="ECO:0000313" key="7">
    <source>
        <dbReference type="WBParaSite" id="MhA1_Contig1257.frz3.gene5"/>
    </source>
</evidence>
<dbReference type="Gene3D" id="3.30.200.20">
    <property type="entry name" value="Phosphorylase Kinase, domain 1"/>
    <property type="match status" value="1"/>
</dbReference>
<feature type="binding site" evidence="3">
    <location>
        <position position="106"/>
    </location>
    <ligand>
        <name>ATP</name>
        <dbReference type="ChEBI" id="CHEBI:30616"/>
    </ligand>
</feature>
<organism evidence="6 7">
    <name type="scientific">Meloidogyne hapla</name>
    <name type="common">Root-knot nematode worm</name>
    <dbReference type="NCBI Taxonomy" id="6305"/>
    <lineage>
        <taxon>Eukaryota</taxon>
        <taxon>Metazoa</taxon>
        <taxon>Ecdysozoa</taxon>
        <taxon>Nematoda</taxon>
        <taxon>Chromadorea</taxon>
        <taxon>Rhabditida</taxon>
        <taxon>Tylenchina</taxon>
        <taxon>Tylenchomorpha</taxon>
        <taxon>Tylenchoidea</taxon>
        <taxon>Meloidogynidae</taxon>
        <taxon>Meloidogyninae</taxon>
        <taxon>Meloidogyne</taxon>
    </lineage>
</organism>
<evidence type="ECO:0000256" key="1">
    <source>
        <dbReference type="ARBA" id="ARBA00022741"/>
    </source>
</evidence>
<dbReference type="InterPro" id="IPR011009">
    <property type="entry name" value="Kinase-like_dom_sf"/>
</dbReference>
<feature type="compositionally biased region" description="Polar residues" evidence="4">
    <location>
        <begin position="22"/>
        <end position="43"/>
    </location>
</feature>
<keyword evidence="6" id="KW-1185">Reference proteome</keyword>
<dbReference type="InterPro" id="IPR000719">
    <property type="entry name" value="Prot_kinase_dom"/>
</dbReference>
<dbReference type="AlphaFoldDB" id="A0A1I8B3D5"/>
<evidence type="ECO:0000256" key="3">
    <source>
        <dbReference type="PROSITE-ProRule" id="PRU10141"/>
    </source>
</evidence>
<dbReference type="PROSITE" id="PS00107">
    <property type="entry name" value="PROTEIN_KINASE_ATP"/>
    <property type="match status" value="1"/>
</dbReference>
<protein>
    <submittedName>
        <fullName evidence="7">Non-specific protein-tyrosine kinase</fullName>
    </submittedName>
</protein>
<name>A0A1I8B3D5_MELHA</name>
<feature type="region of interest" description="Disordered" evidence="4">
    <location>
        <begin position="1"/>
        <end position="58"/>
    </location>
</feature>
<feature type="domain" description="Protein kinase" evidence="5">
    <location>
        <begin position="74"/>
        <end position="149"/>
    </location>
</feature>
<dbReference type="SUPFAM" id="SSF56112">
    <property type="entry name" value="Protein kinase-like (PK-like)"/>
    <property type="match status" value="1"/>
</dbReference>
<feature type="compositionally biased region" description="Low complexity" evidence="4">
    <location>
        <begin position="1"/>
        <end position="21"/>
    </location>
</feature>
<evidence type="ECO:0000259" key="5">
    <source>
        <dbReference type="PROSITE" id="PS50011"/>
    </source>
</evidence>
<dbReference type="Proteomes" id="UP000095281">
    <property type="component" value="Unplaced"/>
</dbReference>
<evidence type="ECO:0000313" key="6">
    <source>
        <dbReference type="Proteomes" id="UP000095281"/>
    </source>
</evidence>
<dbReference type="InterPro" id="IPR001245">
    <property type="entry name" value="Ser-Thr/Tyr_kinase_cat_dom"/>
</dbReference>
<dbReference type="GO" id="GO:0005524">
    <property type="term" value="F:ATP binding"/>
    <property type="evidence" value="ECO:0007669"/>
    <property type="project" value="UniProtKB-UniRule"/>
</dbReference>
<feature type="compositionally biased region" description="Low complexity" evidence="4">
    <location>
        <begin position="44"/>
        <end position="54"/>
    </location>
</feature>
<evidence type="ECO:0000256" key="4">
    <source>
        <dbReference type="SAM" id="MobiDB-lite"/>
    </source>
</evidence>
<dbReference type="PANTHER" id="PTHR24418">
    <property type="entry name" value="TYROSINE-PROTEIN KINASE"/>
    <property type="match status" value="1"/>
</dbReference>
<evidence type="ECO:0000256" key="2">
    <source>
        <dbReference type="ARBA" id="ARBA00022840"/>
    </source>
</evidence>
<keyword evidence="2 3" id="KW-0067">ATP-binding</keyword>
<dbReference type="Pfam" id="PF07714">
    <property type="entry name" value="PK_Tyr_Ser-Thr"/>
    <property type="match status" value="1"/>
</dbReference>
<accession>A0A1I8B3D5</accession>
<sequence length="149" mass="16430">MCSSPSMSSSASNSSISNSSPKNLQKISTKINSSLNENINNKISSPVSDSSSPSTIDGPTTLFDNYSLIPREQLIVKEQLGIGTYGAVFKGLWERPDGRNLSVAMKKVFMLEKEVEILSQIRHRNIISLYGVSQANPDFYIVTEYAEYV</sequence>
<dbReference type="PROSITE" id="PS50011">
    <property type="entry name" value="PROTEIN_KINASE_DOM"/>
    <property type="match status" value="1"/>
</dbReference>
<proteinExistence type="predicted"/>
<keyword evidence="1 3" id="KW-0547">Nucleotide-binding</keyword>